<feature type="domain" description="Protein kinase" evidence="3">
    <location>
        <begin position="4"/>
        <end position="251"/>
    </location>
</feature>
<dbReference type="Proteomes" id="UP000002484">
    <property type="component" value="Chromosome"/>
</dbReference>
<feature type="region of interest" description="Disordered" evidence="1">
    <location>
        <begin position="213"/>
        <end position="310"/>
    </location>
</feature>
<dbReference type="InParanoid" id="E3JBE1"/>
<dbReference type="Gene3D" id="3.30.200.20">
    <property type="entry name" value="Phosphorylase Kinase, domain 1"/>
    <property type="match status" value="1"/>
</dbReference>
<evidence type="ECO:0000259" key="3">
    <source>
        <dbReference type="PROSITE" id="PS50011"/>
    </source>
</evidence>
<dbReference type="GO" id="GO:0004674">
    <property type="term" value="F:protein serine/threonine kinase activity"/>
    <property type="evidence" value="ECO:0007669"/>
    <property type="project" value="UniProtKB-KW"/>
</dbReference>
<protein>
    <submittedName>
        <fullName evidence="4">Serine/threonine protein kinase</fullName>
    </submittedName>
</protein>
<proteinExistence type="predicted"/>
<dbReference type="Gene3D" id="1.10.510.10">
    <property type="entry name" value="Transferase(Phosphotransferase) domain 1"/>
    <property type="match status" value="1"/>
</dbReference>
<dbReference type="GO" id="GO:0005524">
    <property type="term" value="F:ATP binding"/>
    <property type="evidence" value="ECO:0007669"/>
    <property type="project" value="InterPro"/>
</dbReference>
<evidence type="ECO:0000313" key="4">
    <source>
        <dbReference type="EMBL" id="ADP79813.1"/>
    </source>
</evidence>
<feature type="compositionally biased region" description="Gly residues" evidence="1">
    <location>
        <begin position="256"/>
        <end position="273"/>
    </location>
</feature>
<feature type="compositionally biased region" description="Basic and acidic residues" evidence="1">
    <location>
        <begin position="274"/>
        <end position="288"/>
    </location>
</feature>
<dbReference type="InterPro" id="IPR000719">
    <property type="entry name" value="Prot_kinase_dom"/>
</dbReference>
<feature type="region of interest" description="Disordered" evidence="1">
    <location>
        <begin position="325"/>
        <end position="413"/>
    </location>
</feature>
<feature type="region of interest" description="Disordered" evidence="1">
    <location>
        <begin position="438"/>
        <end position="474"/>
    </location>
</feature>
<keyword evidence="4" id="KW-0808">Transferase</keyword>
<accession>E3JBE1</accession>
<dbReference type="InterPro" id="IPR011009">
    <property type="entry name" value="Kinase-like_dom_sf"/>
</dbReference>
<feature type="transmembrane region" description="Helical" evidence="2">
    <location>
        <begin position="415"/>
        <end position="435"/>
    </location>
</feature>
<keyword evidence="2" id="KW-1133">Transmembrane helix</keyword>
<gene>
    <name evidence="4" type="ordered locus">FraEuI1c_1757</name>
</gene>
<name>E3JBE1_PSEI1</name>
<keyword evidence="2" id="KW-0472">Membrane</keyword>
<organism evidence="4 5">
    <name type="scientific">Pseudofrankia inefficax (strain DSM 45817 / CECT 9037 / DDB 130130 / EuI1c)</name>
    <name type="common">Frankia inefficax</name>
    <dbReference type="NCBI Taxonomy" id="298654"/>
    <lineage>
        <taxon>Bacteria</taxon>
        <taxon>Bacillati</taxon>
        <taxon>Actinomycetota</taxon>
        <taxon>Actinomycetes</taxon>
        <taxon>Frankiales</taxon>
        <taxon>Frankiaceae</taxon>
        <taxon>Pseudofrankia</taxon>
    </lineage>
</organism>
<dbReference type="SMART" id="SM00220">
    <property type="entry name" value="S_TKc"/>
    <property type="match status" value="1"/>
</dbReference>
<dbReference type="STRING" id="298654.FraEuI1c_1757"/>
<feature type="compositionally biased region" description="Basic and acidic residues" evidence="1">
    <location>
        <begin position="371"/>
        <end position="384"/>
    </location>
</feature>
<reference evidence="4 5" key="1">
    <citation type="submission" date="2010-10" db="EMBL/GenBank/DDBJ databases">
        <title>Complete sequence of Frankia sp. EuI1c.</title>
        <authorList>
            <consortium name="US DOE Joint Genome Institute"/>
            <person name="Lucas S."/>
            <person name="Copeland A."/>
            <person name="Lapidus A."/>
            <person name="Cheng J.-F."/>
            <person name="Bruce D."/>
            <person name="Goodwin L."/>
            <person name="Pitluck S."/>
            <person name="Chertkov O."/>
            <person name="Detter J.C."/>
            <person name="Han C."/>
            <person name="Tapia R."/>
            <person name="Land M."/>
            <person name="Hauser L."/>
            <person name="Jeffries C."/>
            <person name="Kyrpides N."/>
            <person name="Ivanova N."/>
            <person name="Mikhailova N."/>
            <person name="Beauchemin N."/>
            <person name="Sen A."/>
            <person name="Sur S.A."/>
            <person name="Gtari M."/>
            <person name="Wall L."/>
            <person name="Tisa L."/>
            <person name="Woyke T."/>
        </authorList>
    </citation>
    <scope>NUCLEOTIDE SEQUENCE [LARGE SCALE GENOMIC DNA]</scope>
    <source>
        <strain evidence="5">DSM 45817 / CECT 9037 / EuI1c</strain>
    </source>
</reference>
<feature type="compositionally biased region" description="Basic and acidic residues" evidence="1">
    <location>
        <begin position="341"/>
        <end position="357"/>
    </location>
</feature>
<keyword evidence="4" id="KW-0723">Serine/threonine-protein kinase</keyword>
<dbReference type="eggNOG" id="COG0515">
    <property type="taxonomic scope" value="Bacteria"/>
</dbReference>
<dbReference type="EMBL" id="CP002299">
    <property type="protein sequence ID" value="ADP79813.1"/>
    <property type="molecule type" value="Genomic_DNA"/>
</dbReference>
<keyword evidence="4" id="KW-0418">Kinase</keyword>
<dbReference type="AlphaFoldDB" id="E3JBE1"/>
<evidence type="ECO:0000313" key="5">
    <source>
        <dbReference type="Proteomes" id="UP000002484"/>
    </source>
</evidence>
<dbReference type="HOGENOM" id="CLU_440595_0_0_11"/>
<feature type="compositionally biased region" description="Low complexity" evidence="1">
    <location>
        <begin position="446"/>
        <end position="473"/>
    </location>
</feature>
<dbReference type="Pfam" id="PF07714">
    <property type="entry name" value="PK_Tyr_Ser-Thr"/>
    <property type="match status" value="1"/>
</dbReference>
<sequence length="600" mass="61304">MAGVTITGRAPDGGAGDVWAGRLEPAGEPCVVRLVRLPGDAARRRRAVAAARPLIELRHPHLVPVLAVSEVEDGLAVVMEQVPEAVSLRRLIGARGRLEPGEVVTIGLPVAQALTAAHAAGLVHGSLGPADILLEPNGRPQLAGVGVGALGIPPPGPPEPGLVAPVDVYDLADLLLDLMAQATGPDAAAVAVAVATALVPDLARRPSAAELASNLAHSARPAPVQMISPPRPAAPDHGGDAQATTELHGLRRSLGAGAGGQDRGGPEPGGPDRGGPERGGPEPREGPEPGHPGDWPDLDLDGDPGGPAADAAILEGDVVDRDAALLPVLPPDDGPVPLGDPDTRHRPDRTRGGRQRPDGASPTRSRPGRSARPEDRPRSGDHPGQRPGSRPAGRGSGTHPPRQGSRGAQPGPRGWLLALTAGVGLTAVVVAVVLLNRPGSSGRPDVGTAVSAASGPAGGRSATARPSSASPAPDQAWRTLLAGLNTTRSRAFEHDDESALAAVYQVGSALYVQDLQTLREVAGRGAHTSALTTHILDLQVRQQGTDQAVLRVTDQLDAYDFLDAAGTVLAHKDAEGPKRGDVTLVRTADGWRISQRVPVA</sequence>
<dbReference type="SUPFAM" id="SSF56112">
    <property type="entry name" value="Protein kinase-like (PK-like)"/>
    <property type="match status" value="1"/>
</dbReference>
<keyword evidence="2" id="KW-0812">Transmembrane</keyword>
<dbReference type="PROSITE" id="PS50011">
    <property type="entry name" value="PROTEIN_KINASE_DOM"/>
    <property type="match status" value="1"/>
</dbReference>
<evidence type="ECO:0000256" key="1">
    <source>
        <dbReference type="SAM" id="MobiDB-lite"/>
    </source>
</evidence>
<dbReference type="InterPro" id="IPR001245">
    <property type="entry name" value="Ser-Thr/Tyr_kinase_cat_dom"/>
</dbReference>
<evidence type="ECO:0000256" key="2">
    <source>
        <dbReference type="SAM" id="Phobius"/>
    </source>
</evidence>
<dbReference type="KEGG" id="fri:FraEuI1c_1757"/>
<keyword evidence="5" id="KW-1185">Reference proteome</keyword>